<dbReference type="OrthoDB" id="1917528at2759"/>
<evidence type="ECO:0000313" key="3">
    <source>
        <dbReference type="Proteomes" id="UP000036987"/>
    </source>
</evidence>
<feature type="region of interest" description="Disordered" evidence="1">
    <location>
        <begin position="243"/>
        <end position="264"/>
    </location>
</feature>
<sequence>MDKSEPALAPEWYRTGNITSGNNSNHQHHSSLLNSGDLGIGNLPHNKSSTSTSDRDVFRTSLSTERNSNSSYHRSKTMNGSTSHENGSALRSNVYSSFNNKSYRDRGREKNIDNGYSHDSDVFSKGTTKKDTFLRSQVNFSGRASESQTKKYGNDFSSEVLPRDFPTGINNSSFQRDFPSLVAEHKHGHPEKRSMPPTALNSVSQNFPLASSLTIGGERWTSALAEVPSIIVDHQHLSSSIQNSTTATQKSTTATSVSVTQSTNSGLNMAETLAKAPSRSHASPQLSGDSQRLEELAIKQSRQLIPMTPTTPKTSIVNTSERLKVKSIRTSNMPLVPKVAPQSSSQSSNSLNRGAPKTPQGGNFHVLNRERNSSIGNKIGGPTLNSRTVVNPVNTAAPNSTLYNNSKFKSEMTQSSVMERKNSSQDRIKFFNTIRNGSHSNNSSFASAEHRSVMPSFASEKSSDDTSTMSKQSFVLDSNTSASMKNGNDMNHNSISLSELANVKKDEDESGSCQDYPNGEEKKFMKLLGWQEEGEEEPLTAKEIEEFIVEFDLGHLQNLDILKLHK</sequence>
<feature type="region of interest" description="Disordered" evidence="1">
    <location>
        <begin position="1"/>
        <end position="89"/>
    </location>
</feature>
<accession>A0A0K9P3R1</accession>
<evidence type="ECO:0000313" key="2">
    <source>
        <dbReference type="EMBL" id="KMZ63666.1"/>
    </source>
</evidence>
<name>A0A0K9P3R1_ZOSMR</name>
<organism evidence="2 3">
    <name type="scientific">Zostera marina</name>
    <name type="common">Eelgrass</name>
    <dbReference type="NCBI Taxonomy" id="29655"/>
    <lineage>
        <taxon>Eukaryota</taxon>
        <taxon>Viridiplantae</taxon>
        <taxon>Streptophyta</taxon>
        <taxon>Embryophyta</taxon>
        <taxon>Tracheophyta</taxon>
        <taxon>Spermatophyta</taxon>
        <taxon>Magnoliopsida</taxon>
        <taxon>Liliopsida</taxon>
        <taxon>Zosteraceae</taxon>
        <taxon>Zostera</taxon>
    </lineage>
</organism>
<feature type="compositionally biased region" description="Polar residues" evidence="1">
    <location>
        <begin position="60"/>
        <end position="89"/>
    </location>
</feature>
<feature type="compositionally biased region" description="Low complexity" evidence="1">
    <location>
        <begin position="20"/>
        <end position="36"/>
    </location>
</feature>
<dbReference type="PANTHER" id="PTHR34112:SF13">
    <property type="entry name" value="OS04G0448200 PROTEIN"/>
    <property type="match status" value="1"/>
</dbReference>
<gene>
    <name evidence="2" type="ORF">ZOSMA_3G01480</name>
</gene>
<keyword evidence="3" id="KW-1185">Reference proteome</keyword>
<feature type="region of interest" description="Disordered" evidence="1">
    <location>
        <begin position="328"/>
        <end position="367"/>
    </location>
</feature>
<protein>
    <submittedName>
        <fullName evidence="2">Uncharacterized protein</fullName>
    </submittedName>
</protein>
<reference evidence="3" key="1">
    <citation type="journal article" date="2016" name="Nature">
        <title>The genome of the seagrass Zostera marina reveals angiosperm adaptation to the sea.</title>
        <authorList>
            <person name="Olsen J.L."/>
            <person name="Rouze P."/>
            <person name="Verhelst B."/>
            <person name="Lin Y.-C."/>
            <person name="Bayer T."/>
            <person name="Collen J."/>
            <person name="Dattolo E."/>
            <person name="De Paoli E."/>
            <person name="Dittami S."/>
            <person name="Maumus F."/>
            <person name="Michel G."/>
            <person name="Kersting A."/>
            <person name="Lauritano C."/>
            <person name="Lohaus R."/>
            <person name="Toepel M."/>
            <person name="Tonon T."/>
            <person name="Vanneste K."/>
            <person name="Amirebrahimi M."/>
            <person name="Brakel J."/>
            <person name="Bostroem C."/>
            <person name="Chovatia M."/>
            <person name="Grimwood J."/>
            <person name="Jenkins J.W."/>
            <person name="Jueterbock A."/>
            <person name="Mraz A."/>
            <person name="Stam W.T."/>
            <person name="Tice H."/>
            <person name="Bornberg-Bauer E."/>
            <person name="Green P.J."/>
            <person name="Pearson G.A."/>
            <person name="Procaccini G."/>
            <person name="Duarte C.M."/>
            <person name="Schmutz J."/>
            <person name="Reusch T.B.H."/>
            <person name="Van de Peer Y."/>
        </authorList>
    </citation>
    <scope>NUCLEOTIDE SEQUENCE [LARGE SCALE GENOMIC DNA]</scope>
    <source>
        <strain evidence="3">cv. Finnish</strain>
    </source>
</reference>
<proteinExistence type="predicted"/>
<dbReference type="AlphaFoldDB" id="A0A0K9P3R1"/>
<evidence type="ECO:0000256" key="1">
    <source>
        <dbReference type="SAM" id="MobiDB-lite"/>
    </source>
</evidence>
<dbReference type="Proteomes" id="UP000036987">
    <property type="component" value="Unassembled WGS sequence"/>
</dbReference>
<dbReference type="EMBL" id="LFYR01001213">
    <property type="protein sequence ID" value="KMZ63666.1"/>
    <property type="molecule type" value="Genomic_DNA"/>
</dbReference>
<comment type="caution">
    <text evidence="2">The sequence shown here is derived from an EMBL/GenBank/DDBJ whole genome shotgun (WGS) entry which is preliminary data.</text>
</comment>
<dbReference type="OMA" id="WDRDCSD"/>
<dbReference type="PANTHER" id="PTHR34112">
    <property type="entry name" value="C-JUN-AMINO-TERMINAL KINASE-INTERACTING PROTEIN"/>
    <property type="match status" value="1"/>
</dbReference>